<dbReference type="AlphaFoldDB" id="A0A8T0SQX8"/>
<protein>
    <submittedName>
        <fullName evidence="1">Uncharacterized protein</fullName>
    </submittedName>
</protein>
<proteinExistence type="predicted"/>
<reference evidence="1" key="1">
    <citation type="submission" date="2020-05" db="EMBL/GenBank/DDBJ databases">
        <title>WGS assembly of Panicum virgatum.</title>
        <authorList>
            <person name="Lovell J.T."/>
            <person name="Jenkins J."/>
            <person name="Shu S."/>
            <person name="Juenger T.E."/>
            <person name="Schmutz J."/>
        </authorList>
    </citation>
    <scope>NUCLEOTIDE SEQUENCE</scope>
    <source>
        <strain evidence="1">AP13</strain>
    </source>
</reference>
<keyword evidence="2" id="KW-1185">Reference proteome</keyword>
<evidence type="ECO:0000313" key="2">
    <source>
        <dbReference type="Proteomes" id="UP000823388"/>
    </source>
</evidence>
<dbReference type="Proteomes" id="UP000823388">
    <property type="component" value="Chromosome 5K"/>
</dbReference>
<name>A0A8T0SQX8_PANVG</name>
<dbReference type="EMBL" id="CM029045">
    <property type="protein sequence ID" value="KAG2601952.1"/>
    <property type="molecule type" value="Genomic_DNA"/>
</dbReference>
<gene>
    <name evidence="1" type="ORF">PVAP13_5KG628607</name>
</gene>
<sequence length="314" mass="36009">MDSAEVPEGIDPKSACRIEITVNSYFTMRDGRKEYNRGRTISYAVDSEEYSIIDLEKDVAEEFKWGSDQQTNFWVLIGGHVTSKLASDAQFLGLLRASRVVKLLMIVGRQEHNVREEEMPTAVNMGEEDMPVAMNMEEEVMPETKDNAFDALDEGFLWAEIPEYEETTGGPPVAEEEEKEHFIIGGCDPNGDEPAGVDEEWRYFKTLNHVVINPAENHEVEVQNRKRPRSVPEISDYDTEVVHDDEATVLDDFIVPHTSHYTENPGIKEGDTFVDKNDFVQTIKQYAIKNEFETRLEQYAIKDERLPYLGYLKR</sequence>
<accession>A0A8T0SQX8</accession>
<comment type="caution">
    <text evidence="1">The sequence shown here is derived from an EMBL/GenBank/DDBJ whole genome shotgun (WGS) entry which is preliminary data.</text>
</comment>
<evidence type="ECO:0000313" key="1">
    <source>
        <dbReference type="EMBL" id="KAG2601952.1"/>
    </source>
</evidence>
<organism evidence="1 2">
    <name type="scientific">Panicum virgatum</name>
    <name type="common">Blackwell switchgrass</name>
    <dbReference type="NCBI Taxonomy" id="38727"/>
    <lineage>
        <taxon>Eukaryota</taxon>
        <taxon>Viridiplantae</taxon>
        <taxon>Streptophyta</taxon>
        <taxon>Embryophyta</taxon>
        <taxon>Tracheophyta</taxon>
        <taxon>Spermatophyta</taxon>
        <taxon>Magnoliopsida</taxon>
        <taxon>Liliopsida</taxon>
        <taxon>Poales</taxon>
        <taxon>Poaceae</taxon>
        <taxon>PACMAD clade</taxon>
        <taxon>Panicoideae</taxon>
        <taxon>Panicodae</taxon>
        <taxon>Paniceae</taxon>
        <taxon>Panicinae</taxon>
        <taxon>Panicum</taxon>
        <taxon>Panicum sect. Hiantes</taxon>
    </lineage>
</organism>